<dbReference type="AlphaFoldDB" id="A0A183EDZ3"/>
<keyword evidence="2" id="KW-1185">Reference proteome</keyword>
<organism evidence="3">
    <name type="scientific">Gongylonema pulchrum</name>
    <dbReference type="NCBI Taxonomy" id="637853"/>
    <lineage>
        <taxon>Eukaryota</taxon>
        <taxon>Metazoa</taxon>
        <taxon>Ecdysozoa</taxon>
        <taxon>Nematoda</taxon>
        <taxon>Chromadorea</taxon>
        <taxon>Rhabditida</taxon>
        <taxon>Spirurina</taxon>
        <taxon>Spiruromorpha</taxon>
        <taxon>Spiruroidea</taxon>
        <taxon>Gongylonematidae</taxon>
        <taxon>Gongylonema</taxon>
    </lineage>
</organism>
<name>A0A183EDZ3_9BILA</name>
<dbReference type="EMBL" id="UYRT01088073">
    <property type="protein sequence ID" value="VDN33328.1"/>
    <property type="molecule type" value="Genomic_DNA"/>
</dbReference>
<gene>
    <name evidence="1" type="ORF">GPUH_LOCUS19183</name>
</gene>
<proteinExistence type="predicted"/>
<reference evidence="1 2" key="2">
    <citation type="submission" date="2018-11" db="EMBL/GenBank/DDBJ databases">
        <authorList>
            <consortium name="Pathogen Informatics"/>
        </authorList>
    </citation>
    <scope>NUCLEOTIDE SEQUENCE [LARGE SCALE GENOMIC DNA]</scope>
</reference>
<sequence length="302" mass="33591">MEEAEIPDLFDVTCLTFGPDAKLLWRGPLLGFLSDVLEEHEPADPVAALLLAALAHLPLSPSCGIDFAVFRIELSAFVWELPLPANIKIVEELCGYLKSVSFPEICVDVPGTAVELLQKLEWRRCTTSSSELVDEDGGATRNNEFATIWYHLQRAESKDFENDEEEDSATDCGEANNKSTIKYSSLKILYNKLFGTVPADEFCELELFALALSVFSRLADSAVNAETVIAWKLMLRLLLGGSLNFLADEVTQSSGFAYQRSRKEVQNETLLRGYLLMALKNESGCRSTMTKERGKLPRKNHA</sequence>
<dbReference type="Proteomes" id="UP000271098">
    <property type="component" value="Unassembled WGS sequence"/>
</dbReference>
<evidence type="ECO:0000313" key="2">
    <source>
        <dbReference type="Proteomes" id="UP000271098"/>
    </source>
</evidence>
<evidence type="ECO:0000313" key="3">
    <source>
        <dbReference type="WBParaSite" id="GPUH_0001920901-mRNA-1"/>
    </source>
</evidence>
<accession>A0A183EDZ3</accession>
<reference evidence="3" key="1">
    <citation type="submission" date="2016-06" db="UniProtKB">
        <authorList>
            <consortium name="WormBaseParasite"/>
        </authorList>
    </citation>
    <scope>IDENTIFICATION</scope>
</reference>
<evidence type="ECO:0000313" key="1">
    <source>
        <dbReference type="EMBL" id="VDN33328.1"/>
    </source>
</evidence>
<protein>
    <submittedName>
        <fullName evidence="1 3">Uncharacterized protein</fullName>
    </submittedName>
</protein>
<dbReference type="WBParaSite" id="GPUH_0001920901-mRNA-1">
    <property type="protein sequence ID" value="GPUH_0001920901-mRNA-1"/>
    <property type="gene ID" value="GPUH_0001920901"/>
</dbReference>